<protein>
    <recommendedName>
        <fullName evidence="3">RNase H type-1 domain-containing protein</fullName>
    </recommendedName>
</protein>
<accession>W4FLR5</accession>
<evidence type="ECO:0000256" key="1">
    <source>
        <dbReference type="SAM" id="MobiDB-lite"/>
    </source>
</evidence>
<reference evidence="2" key="1">
    <citation type="submission" date="2013-12" db="EMBL/GenBank/DDBJ databases">
        <title>The Genome Sequence of Aphanomyces astaci APO3.</title>
        <authorList>
            <consortium name="The Broad Institute Genomics Platform"/>
            <person name="Russ C."/>
            <person name="Tyler B."/>
            <person name="van West P."/>
            <person name="Dieguez-Uribeondo J."/>
            <person name="Young S.K."/>
            <person name="Zeng Q."/>
            <person name="Gargeya S."/>
            <person name="Fitzgerald M."/>
            <person name="Abouelleil A."/>
            <person name="Alvarado L."/>
            <person name="Chapman S.B."/>
            <person name="Gainer-Dewar J."/>
            <person name="Goldberg J."/>
            <person name="Griggs A."/>
            <person name="Gujja S."/>
            <person name="Hansen M."/>
            <person name="Howarth C."/>
            <person name="Imamovic A."/>
            <person name="Ireland A."/>
            <person name="Larimer J."/>
            <person name="McCowan C."/>
            <person name="Murphy C."/>
            <person name="Pearson M."/>
            <person name="Poon T.W."/>
            <person name="Priest M."/>
            <person name="Roberts A."/>
            <person name="Saif S."/>
            <person name="Shea T."/>
            <person name="Sykes S."/>
            <person name="Wortman J."/>
            <person name="Nusbaum C."/>
            <person name="Birren B."/>
        </authorList>
    </citation>
    <scope>NUCLEOTIDE SEQUENCE [LARGE SCALE GENOMIC DNA]</scope>
    <source>
        <strain evidence="2">APO3</strain>
    </source>
</reference>
<feature type="region of interest" description="Disordered" evidence="1">
    <location>
        <begin position="238"/>
        <end position="263"/>
    </location>
</feature>
<dbReference type="GeneID" id="20818114"/>
<evidence type="ECO:0000313" key="2">
    <source>
        <dbReference type="EMBL" id="ETV67759.1"/>
    </source>
</evidence>
<dbReference type="EMBL" id="KI913193">
    <property type="protein sequence ID" value="ETV67759.1"/>
    <property type="molecule type" value="Genomic_DNA"/>
</dbReference>
<gene>
    <name evidence="2" type="ORF">H257_16118</name>
</gene>
<dbReference type="RefSeq" id="XP_009842752.1">
    <property type="nucleotide sequence ID" value="XM_009844450.1"/>
</dbReference>
<sequence>MAPPGLPFPDISTSSYLSLLRPRRQHRTYLLAVLESTGYVERLVGYLVRATDSTHPTTPGLAALASAHVTALATLHAKRRQRTPASHSVQNNRGEMFQCTPSRAFSPVGPLPGSIAMPYGESLACYFLARFLPDPTTNSQAEYDGLLGALRLAQAMNLQDLEICGHSNLGPQPSPPPSFRHVESSCARVLLNGLLAIRWGPATRLELSNNINPPTDPTWQYSSDRLQSISSKYKIATASSTTAQPKQPRTSQKFLAKYAPTVT</sequence>
<evidence type="ECO:0008006" key="3">
    <source>
        <dbReference type="Google" id="ProtNLM"/>
    </source>
</evidence>
<dbReference type="VEuPathDB" id="FungiDB:H257_16118"/>
<organism evidence="2">
    <name type="scientific">Aphanomyces astaci</name>
    <name type="common">Crayfish plague agent</name>
    <dbReference type="NCBI Taxonomy" id="112090"/>
    <lineage>
        <taxon>Eukaryota</taxon>
        <taxon>Sar</taxon>
        <taxon>Stramenopiles</taxon>
        <taxon>Oomycota</taxon>
        <taxon>Saprolegniomycetes</taxon>
        <taxon>Saprolegniales</taxon>
        <taxon>Verrucalvaceae</taxon>
        <taxon>Aphanomyces</taxon>
    </lineage>
</organism>
<name>W4FLR5_APHAT</name>
<proteinExistence type="predicted"/>
<feature type="compositionally biased region" description="Polar residues" evidence="1">
    <location>
        <begin position="238"/>
        <end position="253"/>
    </location>
</feature>
<dbReference type="AlphaFoldDB" id="W4FLR5"/>